<dbReference type="InterPro" id="IPR014710">
    <property type="entry name" value="RmlC-like_jellyroll"/>
</dbReference>
<evidence type="ECO:0000259" key="1">
    <source>
        <dbReference type="Pfam" id="PF07883"/>
    </source>
</evidence>
<comment type="caution">
    <text evidence="2">The sequence shown here is derived from an EMBL/GenBank/DDBJ whole genome shotgun (WGS) entry which is preliminary data.</text>
</comment>
<dbReference type="Proteomes" id="UP000288102">
    <property type="component" value="Unassembled WGS sequence"/>
</dbReference>
<evidence type="ECO:0000313" key="3">
    <source>
        <dbReference type="Proteomes" id="UP000288102"/>
    </source>
</evidence>
<dbReference type="EMBL" id="QWDM01000024">
    <property type="protein sequence ID" value="RUT67925.1"/>
    <property type="molecule type" value="Genomic_DNA"/>
</dbReference>
<evidence type="ECO:0000313" key="2">
    <source>
        <dbReference type="EMBL" id="RUT67925.1"/>
    </source>
</evidence>
<protein>
    <submittedName>
        <fullName evidence="2">Cupin domain-containing protein</fullName>
    </submittedName>
</protein>
<name>A0A434A0N1_9FLAO</name>
<dbReference type="Pfam" id="PF07883">
    <property type="entry name" value="Cupin_2"/>
    <property type="match status" value="1"/>
</dbReference>
<dbReference type="RefSeq" id="WP_127340808.1">
    <property type="nucleotide sequence ID" value="NZ_QWDM01000024.1"/>
</dbReference>
<dbReference type="AlphaFoldDB" id="A0A434A0N1"/>
<reference evidence="3" key="1">
    <citation type="journal article" date="2019" name="Syst. Appl. Microbiol.">
        <title>Flavobacterium circumlabens sp. nov. and Flavobacterium cupreum sp. nov., two psychrotrophic species isolated from Antarctic environmental samples.</title>
        <authorList>
            <person name="Kralova S."/>
            <person name="Busse H.-J."/>
            <person name="Svec P."/>
            <person name="Maslanova I."/>
            <person name="Stankova E."/>
            <person name="Bartak M."/>
            <person name="Sedlacek I."/>
        </authorList>
    </citation>
    <scope>NUCLEOTIDE SEQUENCE [LARGE SCALE GENOMIC DNA]</scope>
    <source>
        <strain evidence="3">CCM 8825</strain>
    </source>
</reference>
<dbReference type="Gene3D" id="2.60.120.10">
    <property type="entry name" value="Jelly Rolls"/>
    <property type="match status" value="1"/>
</dbReference>
<proteinExistence type="predicted"/>
<dbReference type="InterPro" id="IPR011051">
    <property type="entry name" value="RmlC_Cupin_sf"/>
</dbReference>
<dbReference type="PANTHER" id="PTHR36114:SF1">
    <property type="entry name" value="16.7 KDA PROTEIN IN WHIE LOCUS"/>
    <property type="match status" value="1"/>
</dbReference>
<dbReference type="CDD" id="cd02226">
    <property type="entry name" value="cupin_YdbB-like"/>
    <property type="match status" value="1"/>
</dbReference>
<organism evidence="2 3">
    <name type="scientific">Flavobacterium cupreum</name>
    <dbReference type="NCBI Taxonomy" id="2133766"/>
    <lineage>
        <taxon>Bacteria</taxon>
        <taxon>Pseudomonadati</taxon>
        <taxon>Bacteroidota</taxon>
        <taxon>Flavobacteriia</taxon>
        <taxon>Flavobacteriales</taxon>
        <taxon>Flavobacteriaceae</taxon>
        <taxon>Flavobacterium</taxon>
    </lineage>
</organism>
<dbReference type="SUPFAM" id="SSF51182">
    <property type="entry name" value="RmlC-like cupins"/>
    <property type="match status" value="1"/>
</dbReference>
<dbReference type="OrthoDB" id="9794183at2"/>
<accession>A0A434A0N1</accession>
<dbReference type="InterPro" id="IPR052044">
    <property type="entry name" value="PKS_Associated_Protein"/>
</dbReference>
<dbReference type="InterPro" id="IPR013096">
    <property type="entry name" value="Cupin_2"/>
</dbReference>
<feature type="domain" description="Cupin type-2" evidence="1">
    <location>
        <begin position="33"/>
        <end position="89"/>
    </location>
</feature>
<keyword evidence="3" id="KW-1185">Reference proteome</keyword>
<sequence>MNLKDQLEDVKDYFSPKIIAEVNDQYVKVAKIKGQEVPWHNHENEDELFYIIEGELLMEIENKANLTMKSGDMFVVPKGINHRVSSIEECSIMLIETKTTKHTGEVKSAITKSIEQQSY</sequence>
<gene>
    <name evidence="2" type="ORF">D0817_23970</name>
</gene>
<dbReference type="PANTHER" id="PTHR36114">
    <property type="entry name" value="16.7 KDA PROTEIN IN WHIE LOCUS"/>
    <property type="match status" value="1"/>
</dbReference>